<dbReference type="PROSITE" id="PS50102">
    <property type="entry name" value="RRM"/>
    <property type="match status" value="1"/>
</dbReference>
<feature type="domain" description="Reverse transcriptase" evidence="4">
    <location>
        <begin position="908"/>
        <end position="1187"/>
    </location>
</feature>
<feature type="region of interest" description="Disordered" evidence="2">
    <location>
        <begin position="354"/>
        <end position="399"/>
    </location>
</feature>
<evidence type="ECO:0000256" key="1">
    <source>
        <dbReference type="PROSITE-ProRule" id="PRU00176"/>
    </source>
</evidence>
<evidence type="ECO:0000259" key="3">
    <source>
        <dbReference type="PROSITE" id="PS50102"/>
    </source>
</evidence>
<feature type="domain" description="RRM" evidence="3">
    <location>
        <begin position="31"/>
        <end position="108"/>
    </location>
</feature>
<dbReference type="CDD" id="cd00590">
    <property type="entry name" value="RRM_SF"/>
    <property type="match status" value="1"/>
</dbReference>
<reference evidence="5 6" key="1">
    <citation type="submission" date="2018-09" db="EMBL/GenBank/DDBJ databases">
        <title>A high-quality reference genome of wild soybean provides a powerful tool to mine soybean genomes.</title>
        <authorList>
            <person name="Xie M."/>
            <person name="Chung C.Y.L."/>
            <person name="Li M.-W."/>
            <person name="Wong F.-L."/>
            <person name="Chan T.-F."/>
            <person name="Lam H.-M."/>
        </authorList>
    </citation>
    <scope>NUCLEOTIDE SEQUENCE [LARGE SCALE GENOMIC DNA]</scope>
    <source>
        <strain evidence="6">cv. W05</strain>
        <tissue evidence="5">Hypocotyl of etiolated seedlings</tissue>
    </source>
</reference>
<protein>
    <submittedName>
        <fullName evidence="5">LINE-1 retrotransposable element ORF2 protein</fullName>
    </submittedName>
</protein>
<evidence type="ECO:0000259" key="4">
    <source>
        <dbReference type="PROSITE" id="PS50878"/>
    </source>
</evidence>
<dbReference type="InterPro" id="IPR005135">
    <property type="entry name" value="Endo/exonuclease/phosphatase"/>
</dbReference>
<dbReference type="SUPFAM" id="SSF54928">
    <property type="entry name" value="RNA-binding domain, RBD"/>
    <property type="match status" value="1"/>
</dbReference>
<dbReference type="Pfam" id="PF03372">
    <property type="entry name" value="Exo_endo_phos"/>
    <property type="match status" value="1"/>
</dbReference>
<dbReference type="InterPro" id="IPR012677">
    <property type="entry name" value="Nucleotide-bd_a/b_plait_sf"/>
</dbReference>
<dbReference type="EMBL" id="QZWG01000007">
    <property type="protein sequence ID" value="RZC03238.1"/>
    <property type="molecule type" value="Genomic_DNA"/>
</dbReference>
<dbReference type="InterPro" id="IPR036691">
    <property type="entry name" value="Endo/exonu/phosph_ase_sf"/>
</dbReference>
<proteinExistence type="predicted"/>
<dbReference type="PROSITE" id="PS50878">
    <property type="entry name" value="RT_POL"/>
    <property type="match status" value="1"/>
</dbReference>
<dbReference type="InterPro" id="IPR035979">
    <property type="entry name" value="RBD_domain_sf"/>
</dbReference>
<dbReference type="CDD" id="cd01650">
    <property type="entry name" value="RT_nLTR_like"/>
    <property type="match status" value="1"/>
</dbReference>
<dbReference type="PANTHER" id="PTHR33116">
    <property type="entry name" value="REVERSE TRANSCRIPTASE ZINC-BINDING DOMAIN-CONTAINING PROTEIN-RELATED-RELATED"/>
    <property type="match status" value="1"/>
</dbReference>
<name>A0A445JXR0_GLYSO</name>
<evidence type="ECO:0000313" key="6">
    <source>
        <dbReference type="Proteomes" id="UP000289340"/>
    </source>
</evidence>
<dbReference type="Pfam" id="PF00076">
    <property type="entry name" value="RRM_1"/>
    <property type="match status" value="1"/>
</dbReference>
<sequence>MKGPCLSIVRERKGGQQRRMRVNWRDHRNISSFYFTRFPEDATEDELWKIFRRAGDVREVFISNKRNRNGRRYGFVRFIGVDNVQQLERRLDNIVLGGLKLYVNIPKYERGRGRVQPQSTGGRDHTRHVEQGRRETYQAQKHTAMPGQIRGSFADVVARREPRIQQRRTSIVQNAKTNTSRSKVHLDSPMTAPKWLQDAWVGMLKNLALLDRVEENMLWDWGLDVVPKYIGDNMVLLPSLTEDKAKQMVEDGTAGREVMFYLVERWNRKMRAGSRLTWVQCWGVPLVAWDSTHIREIVTAIGEVVEVDEEMEDLRKMDRARLLSQLVPCRRSAMLSSLEDICSEESEMGSLSELMTAKPQSGSQKVETLEERRATSEADTAPEDENDMQGPTASTSFQLLSNGRITTSEPLDNNLDWGIEDESRCRVSRESYGATKSQMGMYGEARAAVTRCDSGAERIIGAITPVGKGKAKHEQGNKKAGGSGTDVEHINIHSAVACDKAHYNCGLDCGPQMTSGEVAEQGKRVTQQESNKEAHEQSNNWQSDPDNIEVTRECMREQNEMQDTNIFKEAETLWQMTRELGVTCHKEKMDQETKKELIDRDICQALWGDPEVQWADQPATHTAGGILCLWSEKAFRMERKIIGPRYVMMSGKWIQEDQSVNIASVYSPCDIQGKRVLWESIKQLKSQHHDGLWCILGDFNCIRNHIERSGTCHRGLENSGSREFNGWIEDLEVEEPPWVGSKFTWVRPNGSARSKLDRFLVSADWLTKWPGTTQFTLERNFSDHCPLLLRSKNSDWGPKPFRIMDCWLSDASFKKAVTESWTSNQISGWGGYVLKQKIKALKNSLRAWNRDHFGDTFKRFKKIEEELNKLEESTSDRHLSLQEVGMRKQLKEDLWVAAQSHESLLRQKARARWIKEGDWSNASFIALIPKVLDPQRLNEYRPISLIGCNYKIVAKVLANRLKKVMPLIIHERQSAFIEGQHMLHSVMIASEVVDEARRCHKPCVVFKVDYEKAYDSVRWYFLSYMMNRMGFCTKWIAWMEGCLKSASVSVLVNGSPSAEFVPQRGLRQGDPLSPLLFNMVAEALSGIMSQALEKGMFKGFICGKNNVEISLLQYADDTIFFGEASMENVRAIKAMLRAFELVSGLKINFAKSGFGAFGVTEMWKREAAEYLNCSLLTLPFSYLGVPIGANPRRYQTWDPIISKCERKLAKWKQRHLSFGGRVNLLNSLLTSIPIYFLSFFRVPQKVVDKLVRLQRNFLWGGDQQQRKIAWIKWETVCLPKEEGGLGVKDINSFNMSLLGKWNWNLFQCPRELWVRVLESKYGGWRGLSEGSTQRSESIWWRDLKLMVQHSPHGESLENTITWKVEEAIIHNEIDMAAAFLREIKDHRIQPQHHDQWVWKADPSGQYTAKSSYDVLRGEAIHEQQDGAFEE</sequence>
<dbReference type="SUPFAM" id="SSF56672">
    <property type="entry name" value="DNA/RNA polymerases"/>
    <property type="match status" value="1"/>
</dbReference>
<feature type="region of interest" description="Disordered" evidence="2">
    <location>
        <begin position="518"/>
        <end position="545"/>
    </location>
</feature>
<dbReference type="Gene3D" id="3.60.10.10">
    <property type="entry name" value="Endonuclease/exonuclease/phosphatase"/>
    <property type="match status" value="1"/>
</dbReference>
<evidence type="ECO:0000256" key="2">
    <source>
        <dbReference type="SAM" id="MobiDB-lite"/>
    </source>
</evidence>
<dbReference type="SUPFAM" id="SSF56219">
    <property type="entry name" value="DNase I-like"/>
    <property type="match status" value="1"/>
</dbReference>
<dbReference type="GO" id="GO:0003723">
    <property type="term" value="F:RNA binding"/>
    <property type="evidence" value="ECO:0007669"/>
    <property type="project" value="UniProtKB-UniRule"/>
</dbReference>
<dbReference type="Gene3D" id="3.30.70.330">
    <property type="match status" value="1"/>
</dbReference>
<dbReference type="SMART" id="SM00360">
    <property type="entry name" value="RRM"/>
    <property type="match status" value="1"/>
</dbReference>
<feature type="compositionally biased region" description="Basic and acidic residues" evidence="2">
    <location>
        <begin position="367"/>
        <end position="376"/>
    </location>
</feature>
<comment type="caution">
    <text evidence="5">The sequence shown here is derived from an EMBL/GenBank/DDBJ whole genome shotgun (WGS) entry which is preliminary data.</text>
</comment>
<accession>A0A445JXR0</accession>
<evidence type="ECO:0000313" key="5">
    <source>
        <dbReference type="EMBL" id="RZC03238.1"/>
    </source>
</evidence>
<dbReference type="InterPro" id="IPR043502">
    <property type="entry name" value="DNA/RNA_pol_sf"/>
</dbReference>
<dbReference type="Pfam" id="PF00078">
    <property type="entry name" value="RVT_1"/>
    <property type="match status" value="1"/>
</dbReference>
<feature type="region of interest" description="Disordered" evidence="2">
    <location>
        <begin position="466"/>
        <end position="486"/>
    </location>
</feature>
<gene>
    <name evidence="5" type="ORF">D0Y65_018068</name>
</gene>
<dbReference type="InterPro" id="IPR000477">
    <property type="entry name" value="RT_dom"/>
</dbReference>
<dbReference type="Proteomes" id="UP000289340">
    <property type="component" value="Chromosome 7"/>
</dbReference>
<keyword evidence="1" id="KW-0694">RNA-binding</keyword>
<feature type="compositionally biased region" description="Polar residues" evidence="2">
    <location>
        <begin position="389"/>
        <end position="399"/>
    </location>
</feature>
<organism evidence="5 6">
    <name type="scientific">Glycine soja</name>
    <name type="common">Wild soybean</name>
    <dbReference type="NCBI Taxonomy" id="3848"/>
    <lineage>
        <taxon>Eukaryota</taxon>
        <taxon>Viridiplantae</taxon>
        <taxon>Streptophyta</taxon>
        <taxon>Embryophyta</taxon>
        <taxon>Tracheophyta</taxon>
        <taxon>Spermatophyta</taxon>
        <taxon>Magnoliopsida</taxon>
        <taxon>eudicotyledons</taxon>
        <taxon>Gunneridae</taxon>
        <taxon>Pentapetalae</taxon>
        <taxon>rosids</taxon>
        <taxon>fabids</taxon>
        <taxon>Fabales</taxon>
        <taxon>Fabaceae</taxon>
        <taxon>Papilionoideae</taxon>
        <taxon>50 kb inversion clade</taxon>
        <taxon>NPAAA clade</taxon>
        <taxon>indigoferoid/millettioid clade</taxon>
        <taxon>Phaseoleae</taxon>
        <taxon>Glycine</taxon>
        <taxon>Glycine subgen. Soja</taxon>
    </lineage>
</organism>
<dbReference type="InterPro" id="IPR000504">
    <property type="entry name" value="RRM_dom"/>
</dbReference>
<dbReference type="GO" id="GO:0003824">
    <property type="term" value="F:catalytic activity"/>
    <property type="evidence" value="ECO:0007669"/>
    <property type="project" value="InterPro"/>
</dbReference>
<dbReference type="PANTHER" id="PTHR33116:SF78">
    <property type="entry name" value="OS12G0587133 PROTEIN"/>
    <property type="match status" value="1"/>
</dbReference>
<keyword evidence="6" id="KW-1185">Reference proteome</keyword>